<evidence type="ECO:0000313" key="3">
    <source>
        <dbReference type="EMBL" id="PKD43763.1"/>
    </source>
</evidence>
<name>A0A2N0VHU7_9BACT</name>
<keyword evidence="1" id="KW-0175">Coiled coil</keyword>
<accession>A0A2N0VHU7</accession>
<feature type="compositionally biased region" description="Polar residues" evidence="2">
    <location>
        <begin position="13"/>
        <end position="23"/>
    </location>
</feature>
<keyword evidence="4" id="KW-1185">Reference proteome</keyword>
<proteinExistence type="predicted"/>
<evidence type="ECO:0000256" key="2">
    <source>
        <dbReference type="SAM" id="MobiDB-lite"/>
    </source>
</evidence>
<gene>
    <name evidence="3" type="ORF">CWD77_09395</name>
</gene>
<evidence type="ECO:0000256" key="1">
    <source>
        <dbReference type="SAM" id="Coils"/>
    </source>
</evidence>
<feature type="region of interest" description="Disordered" evidence="2">
    <location>
        <begin position="268"/>
        <end position="310"/>
    </location>
</feature>
<dbReference type="RefSeq" id="WP_101073303.1">
    <property type="nucleotide sequence ID" value="NZ_PISP01000002.1"/>
</dbReference>
<dbReference type="Proteomes" id="UP000233398">
    <property type="component" value="Unassembled WGS sequence"/>
</dbReference>
<feature type="coiled-coil region" evidence="1">
    <location>
        <begin position="154"/>
        <end position="231"/>
    </location>
</feature>
<organism evidence="3 4">
    <name type="scientific">Rhodohalobacter barkolensis</name>
    <dbReference type="NCBI Taxonomy" id="2053187"/>
    <lineage>
        <taxon>Bacteria</taxon>
        <taxon>Pseudomonadati</taxon>
        <taxon>Balneolota</taxon>
        <taxon>Balneolia</taxon>
        <taxon>Balneolales</taxon>
        <taxon>Balneolaceae</taxon>
        <taxon>Rhodohalobacter</taxon>
    </lineage>
</organism>
<feature type="region of interest" description="Disordered" evidence="2">
    <location>
        <begin position="1"/>
        <end position="30"/>
    </location>
</feature>
<sequence length="446" mass="51205">MAETATHLFDNIESPTLNGSSPEMNVRHIPGRGRPTLDAYLEPEEIEEIAVTSDKILENYPFFGTLLKQEHGHYRRKEVITRQNPQTIEQIEQVYGPGKYQVRLKKENGTEDQLHFHIHDSGPEIHSVQEQHNPQSLDQQFIESIRRDIREETRRDFEQIIDTLEKRLKSKDGELDDMVNKVRRLTIELTESERQSNSLVRNETSAFQEKIEQLKEEIQELKFENFELQQELKYADVDTGFDLKEILNDALKNPELFNLISPLIQKFQPAQPQPQPLAGLNQPKPSENSPKESTQPENKSNPAPEQNNPENNMQYIVNQFFSQLVQTVTSALVQGQPGPETIRRILNEGLRTFETHNINAEPGFWIQVSKTLMEVATNHDIPAQKAADVIAPVLEQFNGAADQLKYIPAKAAAEFVIGKYGVQLNEQHKAYFIELLKEFKNRLKAA</sequence>
<protein>
    <submittedName>
        <fullName evidence="3">Uncharacterized protein</fullName>
    </submittedName>
</protein>
<dbReference type="OrthoDB" id="1523514at2"/>
<comment type="caution">
    <text evidence="3">The sequence shown here is derived from an EMBL/GenBank/DDBJ whole genome shotgun (WGS) entry which is preliminary data.</text>
</comment>
<feature type="compositionally biased region" description="Low complexity" evidence="2">
    <location>
        <begin position="301"/>
        <end position="310"/>
    </location>
</feature>
<feature type="compositionally biased region" description="Polar residues" evidence="2">
    <location>
        <begin position="284"/>
        <end position="300"/>
    </location>
</feature>
<dbReference type="AlphaFoldDB" id="A0A2N0VHU7"/>
<dbReference type="EMBL" id="PISP01000002">
    <property type="protein sequence ID" value="PKD43763.1"/>
    <property type="molecule type" value="Genomic_DNA"/>
</dbReference>
<reference evidence="3 4" key="1">
    <citation type="submission" date="2017-11" db="EMBL/GenBank/DDBJ databases">
        <title>Rhodohalobacter 15182 sp. nov., isolated from a salt lake.</title>
        <authorList>
            <person name="Han S."/>
        </authorList>
    </citation>
    <scope>NUCLEOTIDE SEQUENCE [LARGE SCALE GENOMIC DNA]</scope>
    <source>
        <strain evidence="3 4">15182</strain>
    </source>
</reference>
<evidence type="ECO:0000313" key="4">
    <source>
        <dbReference type="Proteomes" id="UP000233398"/>
    </source>
</evidence>